<dbReference type="RefSeq" id="WP_377771879.1">
    <property type="nucleotide sequence ID" value="NZ_JBHUHO010000029.1"/>
</dbReference>
<comment type="caution">
    <text evidence="2">The sequence shown here is derived from an EMBL/GenBank/DDBJ whole genome shotgun (WGS) entry which is preliminary data.</text>
</comment>
<feature type="transmembrane region" description="Helical" evidence="1">
    <location>
        <begin position="16"/>
        <end position="35"/>
    </location>
</feature>
<feature type="transmembrane region" description="Helical" evidence="1">
    <location>
        <begin position="61"/>
        <end position="81"/>
    </location>
</feature>
<protein>
    <submittedName>
        <fullName evidence="2">YqhR family membrane protein</fullName>
    </submittedName>
</protein>
<evidence type="ECO:0000313" key="3">
    <source>
        <dbReference type="Proteomes" id="UP001597362"/>
    </source>
</evidence>
<reference evidence="3" key="1">
    <citation type="journal article" date="2019" name="Int. J. Syst. Evol. Microbiol.">
        <title>The Global Catalogue of Microorganisms (GCM) 10K type strain sequencing project: providing services to taxonomists for standard genome sequencing and annotation.</title>
        <authorList>
            <consortium name="The Broad Institute Genomics Platform"/>
            <consortium name="The Broad Institute Genome Sequencing Center for Infectious Disease"/>
            <person name="Wu L."/>
            <person name="Ma J."/>
        </authorList>
    </citation>
    <scope>NUCLEOTIDE SEQUENCE [LARGE SCALE GENOMIC DNA]</scope>
    <source>
        <strain evidence="3">GH52</strain>
    </source>
</reference>
<keyword evidence="1" id="KW-0472">Membrane</keyword>
<dbReference type="EMBL" id="JBHUHO010000029">
    <property type="protein sequence ID" value="MFD2116076.1"/>
    <property type="molecule type" value="Genomic_DNA"/>
</dbReference>
<feature type="transmembrane region" description="Helical" evidence="1">
    <location>
        <begin position="123"/>
        <end position="146"/>
    </location>
</feature>
<feature type="transmembrane region" description="Helical" evidence="1">
    <location>
        <begin position="93"/>
        <end position="111"/>
    </location>
</feature>
<dbReference type="Proteomes" id="UP001597362">
    <property type="component" value="Unassembled WGS sequence"/>
</dbReference>
<keyword evidence="3" id="KW-1185">Reference proteome</keyword>
<organism evidence="2 3">
    <name type="scientific">Paenibacillus yanchengensis</name>
    <dbReference type="NCBI Taxonomy" id="2035833"/>
    <lineage>
        <taxon>Bacteria</taxon>
        <taxon>Bacillati</taxon>
        <taxon>Bacillota</taxon>
        <taxon>Bacilli</taxon>
        <taxon>Bacillales</taxon>
        <taxon>Paenibacillaceae</taxon>
        <taxon>Paenibacillus</taxon>
    </lineage>
</organism>
<accession>A0ABW4YK77</accession>
<evidence type="ECO:0000313" key="2">
    <source>
        <dbReference type="EMBL" id="MFD2116076.1"/>
    </source>
</evidence>
<dbReference type="Pfam" id="PF11085">
    <property type="entry name" value="YqhR"/>
    <property type="match status" value="1"/>
</dbReference>
<dbReference type="InterPro" id="IPR024563">
    <property type="entry name" value="YqhR"/>
</dbReference>
<sequence length="163" mass="18602">MAKQSTSSQTTKPFRYALFIGFYAGLIWGFVRWGAYGLKFTKEIPGYWLEPFFRNSFLKSGWGGLVGVGSFIIFSIIAALIYQYGLRKLKGPWVGIFYGFLWWVLVFGFLGPLLQMTTPLQSVGWITIFTELGISLLWGVFIGYSISFEFNDEASREPTPKRK</sequence>
<name>A0ABW4YK77_9BACL</name>
<evidence type="ECO:0000256" key="1">
    <source>
        <dbReference type="SAM" id="Phobius"/>
    </source>
</evidence>
<keyword evidence="1" id="KW-0812">Transmembrane</keyword>
<gene>
    <name evidence="2" type="ORF">ACFSJH_10105</name>
</gene>
<keyword evidence="1" id="KW-1133">Transmembrane helix</keyword>
<proteinExistence type="predicted"/>